<dbReference type="SUPFAM" id="SSF53448">
    <property type="entry name" value="Nucleotide-diphospho-sugar transferases"/>
    <property type="match status" value="3"/>
</dbReference>
<keyword evidence="6" id="KW-1133">Transmembrane helix</keyword>
<proteinExistence type="inferred from homology"/>
<name>A0A8T0HYZ2_CERPU</name>
<sequence>MGEAGRTRGRSPGWSFKIWILFFEAGLGSTVLLVMLGLWWAALEETGSVVGEDSARGVAEVRLGHGVCERELYPRPWELRSDQLTILVNGFIEARLPLLQASLRTYSASPAVHSVFVLWGNISTPDSVLQGAKLESMGAPIYIVRQLSTSLNDRFLPRRHVKTKAVMICDDDITVDSKSLEFALKVWRENQQRIVGFFPRAHSYQLETHSWIYTKNQNKYSIMLTKIMILATDYLYRYSCEMPAGVHEYVDKGMNCEDIAMNFLVSNFSGSGPLLVEGQPRDWGDTRNSAEELTSMGLSARADHRKDRGDCILQFQRLWNGMELRFSYAKAVRDVDEQVNCEKFGELIDCDESASSVRDAKRHAGHHRMKRSFQYAYVTLIQSKVMYYAALVWAQALRNTGTVHDLVLLLDVKSGLKKGNDTLRDHFDVVKEVGGKSRHKHKRSVGKLSAWQLWEYERVVYMDLNLLCLSNLDHLFALPEPAAAPLTTRPQEFHTGLLVLQPSNTTFTELLQWMESMSKADRRVEHRPLNGFFQEWFQTTAQHRLPMRLNMPVQLTPISNASAAALPGVLQYPKKELVSLLNIWMKREGLNQTSGLLHQENMTDWFAVWLEILGALRSNKYQPLDDEIVSHLAWKPSNGSSSTWPPKLKPLATRNLTSLHAPPRKAFVTVLTSADHLPAVAGWTTTYSRFHLSTLGHESLLLVDGSVDRQAWQPFETFFDSIVVVGGSSLSTSSDVMSATLLHLWNQTNYDKLVYVDPSSIFLSNCDFLMELEPFAAAADYILPDTFSLQVMVIQPDNQRFLELSKAYLSIATSQGFSVVRFLNEHHRYWYPSYIRHRIAPIFNAESDLQRGAFLDVHFSWRILALYSSDLLDPAAETAALWRRYVCNSMHTRAMDLLTKYLHVCNPTLYPS</sequence>
<evidence type="ECO:0000256" key="4">
    <source>
        <dbReference type="ARBA" id="ARBA00023136"/>
    </source>
</evidence>
<comment type="similarity">
    <text evidence="2">Belongs to the glycosyltransferase 64 family.</text>
</comment>
<accession>A0A8T0HYZ2</accession>
<feature type="transmembrane region" description="Helical" evidence="6">
    <location>
        <begin position="21"/>
        <end position="42"/>
    </location>
</feature>
<evidence type="ECO:0000313" key="8">
    <source>
        <dbReference type="EMBL" id="KAG0576096.1"/>
    </source>
</evidence>
<comment type="caution">
    <text evidence="8">The sequence shown here is derived from an EMBL/GenBank/DDBJ whole genome shotgun (WGS) entry which is preliminary data.</text>
</comment>
<dbReference type="InterPro" id="IPR015338">
    <property type="entry name" value="GT64_dom"/>
</dbReference>
<dbReference type="AlphaFoldDB" id="A0A8T0HYZ2"/>
<keyword evidence="5" id="KW-1015">Disulfide bond</keyword>
<keyword evidence="9" id="KW-1185">Reference proteome</keyword>
<gene>
    <name evidence="8" type="ORF">KC19_5G055400</name>
</gene>
<evidence type="ECO:0000256" key="5">
    <source>
        <dbReference type="ARBA" id="ARBA00023157"/>
    </source>
</evidence>
<protein>
    <recommendedName>
        <fullName evidence="7">Glycosyl transferase 64 domain-containing protein</fullName>
    </recommendedName>
</protein>
<dbReference type="EMBL" id="CM026425">
    <property type="protein sequence ID" value="KAG0576096.1"/>
    <property type="molecule type" value="Genomic_DNA"/>
</dbReference>
<dbReference type="InterPro" id="IPR029044">
    <property type="entry name" value="Nucleotide-diphossugar_trans"/>
</dbReference>
<evidence type="ECO:0000256" key="1">
    <source>
        <dbReference type="ARBA" id="ARBA00004370"/>
    </source>
</evidence>
<evidence type="ECO:0000256" key="2">
    <source>
        <dbReference type="ARBA" id="ARBA00008700"/>
    </source>
</evidence>
<dbReference type="PANTHER" id="PTHR48261">
    <property type="entry name" value="ACETYLGLUCOSAMINYLTRANSFERASE"/>
    <property type="match status" value="1"/>
</dbReference>
<dbReference type="FunFam" id="3.90.550.10:FF:000221">
    <property type="entry name" value="Glycosyltransferase family protein 47"/>
    <property type="match status" value="1"/>
</dbReference>
<evidence type="ECO:0000259" key="7">
    <source>
        <dbReference type="Pfam" id="PF09258"/>
    </source>
</evidence>
<dbReference type="Pfam" id="PF09258">
    <property type="entry name" value="Glyco_transf_64"/>
    <property type="match status" value="1"/>
</dbReference>
<reference evidence="8" key="1">
    <citation type="submission" date="2020-06" db="EMBL/GenBank/DDBJ databases">
        <title>WGS assembly of Ceratodon purpureus strain R40.</title>
        <authorList>
            <person name="Carey S.B."/>
            <person name="Jenkins J."/>
            <person name="Shu S."/>
            <person name="Lovell J.T."/>
            <person name="Sreedasyam A."/>
            <person name="Maumus F."/>
            <person name="Tiley G.P."/>
            <person name="Fernandez-Pozo N."/>
            <person name="Barry K."/>
            <person name="Chen C."/>
            <person name="Wang M."/>
            <person name="Lipzen A."/>
            <person name="Daum C."/>
            <person name="Saski C.A."/>
            <person name="Payton A.C."/>
            <person name="Mcbreen J.C."/>
            <person name="Conrad R.E."/>
            <person name="Kollar L.M."/>
            <person name="Olsson S."/>
            <person name="Huttunen S."/>
            <person name="Landis J.B."/>
            <person name="Wickett N.J."/>
            <person name="Johnson M.G."/>
            <person name="Rensing S.A."/>
            <person name="Grimwood J."/>
            <person name="Schmutz J."/>
            <person name="Mcdaniel S.F."/>
        </authorList>
    </citation>
    <scope>NUCLEOTIDE SEQUENCE</scope>
    <source>
        <strain evidence="8">R40</strain>
    </source>
</reference>
<dbReference type="Proteomes" id="UP000822688">
    <property type="component" value="Chromosome 5"/>
</dbReference>
<keyword evidence="3" id="KW-0808">Transferase</keyword>
<dbReference type="InterPro" id="IPR004263">
    <property type="entry name" value="Exostosin"/>
</dbReference>
<evidence type="ECO:0000256" key="6">
    <source>
        <dbReference type="SAM" id="Phobius"/>
    </source>
</evidence>
<dbReference type="PANTHER" id="PTHR48261:SF2">
    <property type="entry name" value="ACETYLGLUCOSAMINYLTRANSFERASE"/>
    <property type="match status" value="1"/>
</dbReference>
<evidence type="ECO:0000313" key="9">
    <source>
        <dbReference type="Proteomes" id="UP000822688"/>
    </source>
</evidence>
<keyword evidence="4 6" id="KW-0472">Membrane</keyword>
<dbReference type="GO" id="GO:0016020">
    <property type="term" value="C:membrane"/>
    <property type="evidence" value="ECO:0007669"/>
    <property type="project" value="UniProtKB-SubCell"/>
</dbReference>
<keyword evidence="6" id="KW-0812">Transmembrane</keyword>
<organism evidence="8 9">
    <name type="scientific">Ceratodon purpureus</name>
    <name type="common">Fire moss</name>
    <name type="synonym">Dicranum purpureum</name>
    <dbReference type="NCBI Taxonomy" id="3225"/>
    <lineage>
        <taxon>Eukaryota</taxon>
        <taxon>Viridiplantae</taxon>
        <taxon>Streptophyta</taxon>
        <taxon>Embryophyta</taxon>
        <taxon>Bryophyta</taxon>
        <taxon>Bryophytina</taxon>
        <taxon>Bryopsida</taxon>
        <taxon>Dicranidae</taxon>
        <taxon>Pseudoditrichales</taxon>
        <taxon>Ditrichaceae</taxon>
        <taxon>Ceratodon</taxon>
    </lineage>
</organism>
<evidence type="ECO:0000256" key="3">
    <source>
        <dbReference type="ARBA" id="ARBA00022679"/>
    </source>
</evidence>
<feature type="domain" description="Glycosyl transferase 64" evidence="7">
    <location>
        <begin position="85"/>
        <end position="331"/>
    </location>
</feature>
<dbReference type="GO" id="GO:0016757">
    <property type="term" value="F:glycosyltransferase activity"/>
    <property type="evidence" value="ECO:0007669"/>
    <property type="project" value="InterPro"/>
</dbReference>
<comment type="subcellular location">
    <subcellularLocation>
        <location evidence="1">Membrane</location>
    </subcellularLocation>
</comment>
<dbReference type="Gene3D" id="3.90.550.10">
    <property type="entry name" value="Spore Coat Polysaccharide Biosynthesis Protein SpsA, Chain A"/>
    <property type="match status" value="3"/>
</dbReference>